<sequence>MMDFLSGSTPITIIPAFDCAQLSFISGDYGPFVATMPITVPLWLGLSLRQTKRCRILPPPWMNTSFLQSVLAYEKNPSNEAFFTSAPNPQNPTGPEIPLPYYYQEIAAALLSAASPDFPSPKSLPPLLSDVEFLRSSKSTGVLKRLSHTLESRSGSFADGAPDVVYNMQSGWKSQEVQVFKGYLAVVSNASLSPSLIMFPASQFSGESGLGSERREATAWTEVRRDQAGDQASLRRSRHISPVDEDMLGWNIGVRKAILGGDRG</sequence>
<dbReference type="SUPFAM" id="SSF158573">
    <property type="entry name" value="GINS helical bundle-like"/>
    <property type="match status" value="1"/>
</dbReference>
<dbReference type="EMBL" id="BRXZ01008025">
    <property type="protein sequence ID" value="GMI19956.1"/>
    <property type="molecule type" value="Genomic_DNA"/>
</dbReference>
<dbReference type="InterPro" id="IPR056784">
    <property type="entry name" value="PSF2_N"/>
</dbReference>
<dbReference type="Gene3D" id="3.40.5.50">
    <property type="match status" value="1"/>
</dbReference>
<dbReference type="GO" id="GO:0000727">
    <property type="term" value="P:double-strand break repair via break-induced replication"/>
    <property type="evidence" value="ECO:0007669"/>
    <property type="project" value="TreeGrafter"/>
</dbReference>
<comment type="similarity">
    <text evidence="2">Belongs to the GINS2/PSF2 family.</text>
</comment>
<keyword evidence="3" id="KW-0235">DNA replication</keyword>
<dbReference type="Pfam" id="PF25005">
    <property type="entry name" value="PSF2_N"/>
    <property type="match status" value="1"/>
</dbReference>
<feature type="domain" description="DNA replication complex GINS protein PSF2 N-terminal" evidence="5">
    <location>
        <begin position="2"/>
        <end position="57"/>
    </location>
</feature>
<comment type="caution">
    <text evidence="6">The sequence shown here is derived from an EMBL/GenBank/DDBJ whole genome shotgun (WGS) entry which is preliminary data.</text>
</comment>
<evidence type="ECO:0000256" key="2">
    <source>
        <dbReference type="ARBA" id="ARBA00010565"/>
    </source>
</evidence>
<gene>
    <name evidence="6" type="ORF">TrRE_jg3015</name>
</gene>
<dbReference type="CDD" id="cd21694">
    <property type="entry name" value="GINS_B_Psf2"/>
    <property type="match status" value="1"/>
</dbReference>
<dbReference type="GO" id="GO:0006260">
    <property type="term" value="P:DNA replication"/>
    <property type="evidence" value="ECO:0007669"/>
    <property type="project" value="UniProtKB-KW"/>
</dbReference>
<dbReference type="PANTHER" id="PTHR12772">
    <property type="entry name" value="DNA REPLICATION COMPLEX GINS PROTEIN PSF2"/>
    <property type="match status" value="1"/>
</dbReference>
<dbReference type="Gene3D" id="1.20.58.1020">
    <property type="match status" value="1"/>
</dbReference>
<accession>A0A9W7FW37</accession>
<evidence type="ECO:0000313" key="6">
    <source>
        <dbReference type="EMBL" id="GMI19956.1"/>
    </source>
</evidence>
<evidence type="ECO:0000259" key="5">
    <source>
        <dbReference type="Pfam" id="PF25005"/>
    </source>
</evidence>
<dbReference type="OrthoDB" id="1938138at2759"/>
<dbReference type="PANTHER" id="PTHR12772:SF0">
    <property type="entry name" value="DNA REPLICATION COMPLEX GINS PROTEIN PSF2"/>
    <property type="match status" value="1"/>
</dbReference>
<dbReference type="SUPFAM" id="SSF160059">
    <property type="entry name" value="PriA/YqbF domain"/>
    <property type="match status" value="1"/>
</dbReference>
<evidence type="ECO:0000256" key="3">
    <source>
        <dbReference type="ARBA" id="ARBA00022705"/>
    </source>
</evidence>
<keyword evidence="4" id="KW-0539">Nucleus</keyword>
<evidence type="ECO:0000256" key="4">
    <source>
        <dbReference type="ARBA" id="ARBA00023242"/>
    </source>
</evidence>
<dbReference type="InterPro" id="IPR036224">
    <property type="entry name" value="GINS_bundle-like_dom_sf"/>
</dbReference>
<evidence type="ECO:0000313" key="7">
    <source>
        <dbReference type="Proteomes" id="UP001165082"/>
    </source>
</evidence>
<comment type="subcellular location">
    <subcellularLocation>
        <location evidence="1">Nucleus</location>
    </subcellularLocation>
</comment>
<evidence type="ECO:0000256" key="1">
    <source>
        <dbReference type="ARBA" id="ARBA00004123"/>
    </source>
</evidence>
<name>A0A9W7FW37_9STRA</name>
<protein>
    <recommendedName>
        <fullName evidence="5">DNA replication complex GINS protein PSF2 N-terminal domain-containing protein</fullName>
    </recommendedName>
</protein>
<dbReference type="GO" id="GO:0000811">
    <property type="term" value="C:GINS complex"/>
    <property type="evidence" value="ECO:0007669"/>
    <property type="project" value="TreeGrafter"/>
</dbReference>
<proteinExistence type="inferred from homology"/>
<dbReference type="AlphaFoldDB" id="A0A9W7FW37"/>
<dbReference type="FunFam" id="3.40.5.50:FF:000001">
    <property type="entry name" value="DNA replication complex GINS protein PSF2"/>
    <property type="match status" value="1"/>
</dbReference>
<dbReference type="InterPro" id="IPR007257">
    <property type="entry name" value="GINS_Psf2"/>
</dbReference>
<dbReference type="Proteomes" id="UP001165082">
    <property type="component" value="Unassembled WGS sequence"/>
</dbReference>
<keyword evidence="7" id="KW-1185">Reference proteome</keyword>
<reference evidence="6" key="1">
    <citation type="submission" date="2022-07" db="EMBL/GenBank/DDBJ databases">
        <title>Genome analysis of Parmales, a sister group of diatoms, reveals the evolutionary specialization of diatoms from phago-mixotrophs to photoautotrophs.</title>
        <authorList>
            <person name="Ban H."/>
            <person name="Sato S."/>
            <person name="Yoshikawa S."/>
            <person name="Kazumasa Y."/>
            <person name="Nakamura Y."/>
            <person name="Ichinomiya M."/>
            <person name="Saitoh K."/>
            <person name="Sato N."/>
            <person name="Blanc-Mathieu R."/>
            <person name="Endo H."/>
            <person name="Kuwata A."/>
            <person name="Ogata H."/>
        </authorList>
    </citation>
    <scope>NUCLEOTIDE SEQUENCE</scope>
</reference>
<organism evidence="6 7">
    <name type="scientific">Triparma retinervis</name>
    <dbReference type="NCBI Taxonomy" id="2557542"/>
    <lineage>
        <taxon>Eukaryota</taxon>
        <taxon>Sar</taxon>
        <taxon>Stramenopiles</taxon>
        <taxon>Ochrophyta</taxon>
        <taxon>Bolidophyceae</taxon>
        <taxon>Parmales</taxon>
        <taxon>Triparmaceae</taxon>
        <taxon>Triparma</taxon>
    </lineage>
</organism>